<comment type="caution">
    <text evidence="3">The sequence shown here is derived from an EMBL/GenBank/DDBJ whole genome shotgun (WGS) entry which is preliminary data.</text>
</comment>
<keyword evidence="4" id="KW-1185">Reference proteome</keyword>
<sequence>MTGEFVWGGGDLDFDAYLARIGVGGTVRPDLATLRAVHRGHVAAFPFENLEILLGRPVLLDVKALQDKMVAQRRGGYCYEQNLLFAAVLERIGFSFTGIGARIRMGSDKLRPVTHMALKVEADGEQWLCDVGFGGEGLLEPLPFRDGIQAGQGGWTFGIERESQDVRVLRSLHPEGWFDLYAFGPEERFPVDYTVMNHYISTHPHSPFVSRVVVQQTEPGIRRSLVGSMLVTARPDGSEEQREVRVAELVEVLAREFRIGLGEADGVTLARVQSSGT</sequence>
<organism evidence="3 4">
    <name type="scientific">Streptomyces telluris</name>
    <dbReference type="NCBI Taxonomy" id="2720021"/>
    <lineage>
        <taxon>Bacteria</taxon>
        <taxon>Bacillati</taxon>
        <taxon>Actinomycetota</taxon>
        <taxon>Actinomycetes</taxon>
        <taxon>Kitasatosporales</taxon>
        <taxon>Streptomycetaceae</taxon>
        <taxon>Streptomyces</taxon>
    </lineage>
</organism>
<protein>
    <submittedName>
        <fullName evidence="3">Arylamine N-acetyltransferase</fullName>
    </submittedName>
</protein>
<evidence type="ECO:0000313" key="3">
    <source>
        <dbReference type="EMBL" id="MCQ8772642.1"/>
    </source>
</evidence>
<dbReference type="SUPFAM" id="SSF54001">
    <property type="entry name" value="Cysteine proteinases"/>
    <property type="match status" value="1"/>
</dbReference>
<accession>A0A9X2LKS0</accession>
<dbReference type="AlphaFoldDB" id="A0A9X2LKS0"/>
<evidence type="ECO:0000256" key="2">
    <source>
        <dbReference type="RuleBase" id="RU003452"/>
    </source>
</evidence>
<dbReference type="GO" id="GO:0016407">
    <property type="term" value="F:acetyltransferase activity"/>
    <property type="evidence" value="ECO:0007669"/>
    <property type="project" value="InterPro"/>
</dbReference>
<dbReference type="Pfam" id="PF00797">
    <property type="entry name" value="Acetyltransf_2"/>
    <property type="match status" value="1"/>
</dbReference>
<gene>
    <name evidence="3" type="ORF">NQU55_23140</name>
</gene>
<dbReference type="InterPro" id="IPR038765">
    <property type="entry name" value="Papain-like_cys_pep_sf"/>
</dbReference>
<evidence type="ECO:0000313" key="4">
    <source>
        <dbReference type="Proteomes" id="UP001142374"/>
    </source>
</evidence>
<dbReference type="InterPro" id="IPR001447">
    <property type="entry name" value="Arylamine_N-AcTrfase"/>
</dbReference>
<comment type="similarity">
    <text evidence="1 2">Belongs to the arylamine N-acetyltransferase family.</text>
</comment>
<dbReference type="EMBL" id="JANIID010000023">
    <property type="protein sequence ID" value="MCQ8772642.1"/>
    <property type="molecule type" value="Genomic_DNA"/>
</dbReference>
<proteinExistence type="inferred from homology"/>
<dbReference type="RefSeq" id="WP_256791055.1">
    <property type="nucleotide sequence ID" value="NZ_JANIID010000023.1"/>
</dbReference>
<dbReference type="Proteomes" id="UP001142374">
    <property type="component" value="Unassembled WGS sequence"/>
</dbReference>
<dbReference type="Gene3D" id="2.40.128.150">
    <property type="entry name" value="Cysteine proteinases"/>
    <property type="match status" value="1"/>
</dbReference>
<reference evidence="3" key="1">
    <citation type="submission" date="2022-06" db="EMBL/GenBank/DDBJ databases">
        <title>WGS of actinobacteria.</title>
        <authorList>
            <person name="Thawai C."/>
        </authorList>
    </citation>
    <scope>NUCLEOTIDE SEQUENCE</scope>
    <source>
        <strain evidence="3">AA8</strain>
    </source>
</reference>
<dbReference type="PANTHER" id="PTHR11786">
    <property type="entry name" value="N-HYDROXYARYLAMINE O-ACETYLTRANSFERASE"/>
    <property type="match status" value="1"/>
</dbReference>
<dbReference type="Gene3D" id="3.30.2140.10">
    <property type="entry name" value="Arylamine N-acetyltransferase"/>
    <property type="match status" value="1"/>
</dbReference>
<evidence type="ECO:0000256" key="1">
    <source>
        <dbReference type="ARBA" id="ARBA00006547"/>
    </source>
</evidence>
<dbReference type="PANTHER" id="PTHR11786:SF0">
    <property type="entry name" value="ARYLAMINE N-ACETYLTRANSFERASE 4-RELATED"/>
    <property type="match status" value="1"/>
</dbReference>
<dbReference type="PRINTS" id="PR01543">
    <property type="entry name" value="ANATRNSFRASE"/>
</dbReference>
<name>A0A9X2LKS0_9ACTN</name>